<sequence>MLITIDNVLTPEELSTARELLARSNWSSGQITAGLQAARAKNNEQLAENAEHLPDLRRLVLQALNRNATFFTAALPLKILPPFFNRYSGDSNYYGFHTDNAMRQMPDGSGYVRADVSATLFFSEPDEYEGGLLTIEDTFGKHGLKLKAGSMVVYPSTSIHEVAPVTAGERVACFMFMQSMVRDPGQRRMLYDMDMALLDLREAHGDSDPVVRLTGCYHNLLRRWADS</sequence>
<keyword evidence="3 7" id="KW-0847">Vitamin C</keyword>
<accession>A0A133XFZ0</accession>
<keyword evidence="6 7" id="KW-0408">Iron</keyword>
<evidence type="ECO:0000256" key="7">
    <source>
        <dbReference type="HAMAP-Rule" id="MF_00657"/>
    </source>
</evidence>
<dbReference type="EMBL" id="LODL01000035">
    <property type="protein sequence ID" value="KXB29868.1"/>
    <property type="molecule type" value="Genomic_DNA"/>
</dbReference>
<dbReference type="AlphaFoldDB" id="A0A133XFZ0"/>
<organism evidence="9 10">
    <name type="scientific">Dechloromonas denitrificans</name>
    <dbReference type="NCBI Taxonomy" id="281362"/>
    <lineage>
        <taxon>Bacteria</taxon>
        <taxon>Pseudomonadati</taxon>
        <taxon>Pseudomonadota</taxon>
        <taxon>Betaproteobacteria</taxon>
        <taxon>Rhodocyclales</taxon>
        <taxon>Azonexaceae</taxon>
        <taxon>Dechloromonas</taxon>
    </lineage>
</organism>
<dbReference type="Proteomes" id="UP000070186">
    <property type="component" value="Unassembled WGS sequence"/>
</dbReference>
<evidence type="ECO:0000256" key="5">
    <source>
        <dbReference type="ARBA" id="ARBA00023002"/>
    </source>
</evidence>
<dbReference type="InterPro" id="IPR005123">
    <property type="entry name" value="Oxoglu/Fe-dep_dioxygenase_dom"/>
</dbReference>
<dbReference type="PROSITE" id="PS51471">
    <property type="entry name" value="FE2OG_OXY"/>
    <property type="match status" value="1"/>
</dbReference>
<dbReference type="GO" id="GO:0016706">
    <property type="term" value="F:2-oxoglutarate-dependent dioxygenase activity"/>
    <property type="evidence" value="ECO:0007669"/>
    <property type="project" value="UniProtKB-UniRule"/>
</dbReference>
<evidence type="ECO:0000256" key="1">
    <source>
        <dbReference type="ARBA" id="ARBA00001961"/>
    </source>
</evidence>
<feature type="binding site" evidence="7">
    <location>
        <position position="99"/>
    </location>
    <ligand>
        <name>Fe cation</name>
        <dbReference type="ChEBI" id="CHEBI:24875"/>
    </ligand>
</feature>
<feature type="binding site" evidence="7">
    <location>
        <position position="170"/>
    </location>
    <ligand>
        <name>2-oxoglutarate</name>
        <dbReference type="ChEBI" id="CHEBI:16810"/>
    </ligand>
</feature>
<dbReference type="InterPro" id="IPR023550">
    <property type="entry name" value="PKHD_hydroxylase"/>
</dbReference>
<evidence type="ECO:0000313" key="9">
    <source>
        <dbReference type="EMBL" id="KXB29868.1"/>
    </source>
</evidence>
<dbReference type="GO" id="GO:0005506">
    <property type="term" value="F:iron ion binding"/>
    <property type="evidence" value="ECO:0007669"/>
    <property type="project" value="UniProtKB-UniRule"/>
</dbReference>
<evidence type="ECO:0000259" key="8">
    <source>
        <dbReference type="PROSITE" id="PS51471"/>
    </source>
</evidence>
<evidence type="ECO:0000256" key="6">
    <source>
        <dbReference type="ARBA" id="ARBA00023004"/>
    </source>
</evidence>
<protein>
    <submittedName>
        <fullName evidence="9">PKHD-type hydroxylase</fullName>
    </submittedName>
</protein>
<evidence type="ECO:0000256" key="3">
    <source>
        <dbReference type="ARBA" id="ARBA00022896"/>
    </source>
</evidence>
<keyword evidence="4 7" id="KW-0223">Dioxygenase</keyword>
<dbReference type="PANTHER" id="PTHR41536">
    <property type="entry name" value="PKHD-TYPE HYDROXYLASE YBIX"/>
    <property type="match status" value="1"/>
</dbReference>
<dbReference type="Pfam" id="PF13640">
    <property type="entry name" value="2OG-FeII_Oxy_3"/>
    <property type="match status" value="1"/>
</dbReference>
<comment type="cofactor">
    <cofactor evidence="1 7">
        <name>L-ascorbate</name>
        <dbReference type="ChEBI" id="CHEBI:38290"/>
    </cofactor>
</comment>
<dbReference type="RefSeq" id="WP_066886337.1">
    <property type="nucleotide sequence ID" value="NZ_LODL01000035.1"/>
</dbReference>
<dbReference type="NCBIfam" id="NF003974">
    <property type="entry name" value="PRK05467.1-3"/>
    <property type="match status" value="1"/>
</dbReference>
<dbReference type="Gene3D" id="4.10.860.20">
    <property type="entry name" value="Rabenosyn, Rab binding domain"/>
    <property type="match status" value="1"/>
</dbReference>
<comment type="cofactor">
    <cofactor evidence="7">
        <name>Fe(2+)</name>
        <dbReference type="ChEBI" id="CHEBI:29033"/>
    </cofactor>
    <text evidence="7">Binds 1 Fe(2+) ion per subunit.</text>
</comment>
<dbReference type="Gene3D" id="2.60.120.620">
    <property type="entry name" value="q2cbj1_9rhob like domain"/>
    <property type="match status" value="1"/>
</dbReference>
<comment type="caution">
    <text evidence="9">The sequence shown here is derived from an EMBL/GenBank/DDBJ whole genome shotgun (WGS) entry which is preliminary data.</text>
</comment>
<dbReference type="InterPro" id="IPR006620">
    <property type="entry name" value="Pro_4_hyd_alph"/>
</dbReference>
<gene>
    <name evidence="9" type="ORF">AT959_18300</name>
</gene>
<dbReference type="STRING" id="281362.AT959_18300"/>
<dbReference type="HAMAP" id="MF_00657">
    <property type="entry name" value="Hydroxyl_YbiX"/>
    <property type="match status" value="1"/>
</dbReference>
<evidence type="ECO:0000313" key="10">
    <source>
        <dbReference type="Proteomes" id="UP000070186"/>
    </source>
</evidence>
<dbReference type="GO" id="GO:0006879">
    <property type="term" value="P:intracellular iron ion homeostasis"/>
    <property type="evidence" value="ECO:0007669"/>
    <property type="project" value="TreeGrafter"/>
</dbReference>
<name>A0A133XFZ0_9RHOO</name>
<dbReference type="Pfam" id="PF18331">
    <property type="entry name" value="PKHD_C"/>
    <property type="match status" value="1"/>
</dbReference>
<proteinExistence type="inferred from homology"/>
<dbReference type="InterPro" id="IPR044862">
    <property type="entry name" value="Pro_4_hyd_alph_FE2OG_OXY"/>
</dbReference>
<dbReference type="InterPro" id="IPR041097">
    <property type="entry name" value="PKHD_C"/>
</dbReference>
<evidence type="ECO:0000256" key="4">
    <source>
        <dbReference type="ARBA" id="ARBA00022964"/>
    </source>
</evidence>
<feature type="domain" description="Fe2OG dioxygenase" evidence="8">
    <location>
        <begin position="78"/>
        <end position="179"/>
    </location>
</feature>
<feature type="binding site" evidence="7">
    <location>
        <position position="97"/>
    </location>
    <ligand>
        <name>Fe cation</name>
        <dbReference type="ChEBI" id="CHEBI:24875"/>
    </ligand>
</feature>
<dbReference type="SMART" id="SM00702">
    <property type="entry name" value="P4Hc"/>
    <property type="match status" value="1"/>
</dbReference>
<reference evidence="9 10" key="1">
    <citation type="submission" date="2015-12" db="EMBL/GenBank/DDBJ databases">
        <title>Nitrous oxide reduction kinetics distinguish bacteria harboring typical versus atypical NosZ.</title>
        <authorList>
            <person name="Yoon S."/>
            <person name="Nissen S."/>
            <person name="Park D."/>
            <person name="Sanford R.A."/>
            <person name="Loeffler F.E."/>
        </authorList>
    </citation>
    <scope>NUCLEOTIDE SEQUENCE [LARGE SCALE GENOMIC DNA]</scope>
    <source>
        <strain evidence="9 10">ATCC BAA-841</strain>
    </source>
</reference>
<keyword evidence="10" id="KW-1185">Reference proteome</keyword>
<dbReference type="PANTHER" id="PTHR41536:SF1">
    <property type="entry name" value="PKHD-TYPE HYDROXYLASE YBIX"/>
    <property type="match status" value="1"/>
</dbReference>
<keyword evidence="2 7" id="KW-0479">Metal-binding</keyword>
<dbReference type="NCBIfam" id="NF003975">
    <property type="entry name" value="PRK05467.1-4"/>
    <property type="match status" value="1"/>
</dbReference>
<evidence type="ECO:0000256" key="2">
    <source>
        <dbReference type="ARBA" id="ARBA00022723"/>
    </source>
</evidence>
<feature type="binding site" evidence="7">
    <location>
        <position position="160"/>
    </location>
    <ligand>
        <name>Fe cation</name>
        <dbReference type="ChEBI" id="CHEBI:24875"/>
    </ligand>
</feature>
<dbReference type="GO" id="GO:0031418">
    <property type="term" value="F:L-ascorbic acid binding"/>
    <property type="evidence" value="ECO:0007669"/>
    <property type="project" value="UniProtKB-KW"/>
</dbReference>
<keyword evidence="5 7" id="KW-0560">Oxidoreductase</keyword>
<dbReference type="GO" id="GO:0006974">
    <property type="term" value="P:DNA damage response"/>
    <property type="evidence" value="ECO:0007669"/>
    <property type="project" value="TreeGrafter"/>
</dbReference>